<gene>
    <name evidence="7 9" type="primary">tolB</name>
    <name evidence="9" type="ORF">D1Z90_08045</name>
</gene>
<keyword evidence="3 7" id="KW-0132">Cell division</keyword>
<keyword evidence="4 7" id="KW-0732">Signal</keyword>
<dbReference type="Proteomes" id="UP000283255">
    <property type="component" value="Unassembled WGS sequence"/>
</dbReference>
<organism evidence="9 10">
    <name type="scientific">Motilimonas pumila</name>
    <dbReference type="NCBI Taxonomy" id="2303987"/>
    <lineage>
        <taxon>Bacteria</taxon>
        <taxon>Pseudomonadati</taxon>
        <taxon>Pseudomonadota</taxon>
        <taxon>Gammaproteobacteria</taxon>
        <taxon>Alteromonadales</taxon>
        <taxon>Alteromonadales genera incertae sedis</taxon>
        <taxon>Motilimonas</taxon>
    </lineage>
</organism>
<dbReference type="OrthoDB" id="9802240at2"/>
<comment type="function">
    <text evidence="7">Part of the Tol-Pal system, which plays a role in outer membrane invagination during cell division and is important for maintaining outer membrane integrity.</text>
</comment>
<dbReference type="Pfam" id="PF07676">
    <property type="entry name" value="PD40"/>
    <property type="match status" value="5"/>
</dbReference>
<protein>
    <recommendedName>
        <fullName evidence="7">Tol-Pal system protein TolB</fullName>
    </recommendedName>
</protein>
<feature type="domain" description="TolB N-terminal" evidence="8">
    <location>
        <begin position="24"/>
        <end position="127"/>
    </location>
</feature>
<dbReference type="SUPFAM" id="SSF52964">
    <property type="entry name" value="TolB, N-terminal domain"/>
    <property type="match status" value="1"/>
</dbReference>
<evidence type="ECO:0000313" key="10">
    <source>
        <dbReference type="Proteomes" id="UP000283255"/>
    </source>
</evidence>
<dbReference type="EMBL" id="QZCH01000008">
    <property type="protein sequence ID" value="RJG48435.1"/>
    <property type="molecule type" value="Genomic_DNA"/>
</dbReference>
<evidence type="ECO:0000259" key="8">
    <source>
        <dbReference type="Pfam" id="PF04052"/>
    </source>
</evidence>
<dbReference type="GO" id="GO:0042597">
    <property type="term" value="C:periplasmic space"/>
    <property type="evidence" value="ECO:0007669"/>
    <property type="project" value="UniProtKB-SubCell"/>
</dbReference>
<dbReference type="RefSeq" id="WP_119910245.1">
    <property type="nucleotide sequence ID" value="NZ_QZCH01000008.1"/>
</dbReference>
<name>A0A418YFW8_9GAMM</name>
<dbReference type="GO" id="GO:0017038">
    <property type="term" value="P:protein import"/>
    <property type="evidence" value="ECO:0007669"/>
    <property type="project" value="InterPro"/>
</dbReference>
<comment type="subcellular location">
    <subcellularLocation>
        <location evidence="1 7">Periplasm</location>
    </subcellularLocation>
</comment>
<feature type="chain" id="PRO_5019598856" description="Tol-Pal system protein TolB" evidence="7">
    <location>
        <begin position="23"/>
        <end position="437"/>
    </location>
</feature>
<dbReference type="NCBIfam" id="TIGR02800">
    <property type="entry name" value="propeller_TolB"/>
    <property type="match status" value="1"/>
</dbReference>
<reference evidence="9 10" key="2">
    <citation type="submission" date="2019-01" db="EMBL/GenBank/DDBJ databases">
        <title>Motilimonas pumilus sp. nov., isolated from the gut of sea cucumber (Apostichopus japonicus).</title>
        <authorList>
            <person name="Wang F.-Q."/>
            <person name="Ren L.-H."/>
            <person name="Lin Y.-W."/>
            <person name="Sun G.-H."/>
            <person name="Du Z.-J."/>
            <person name="Zhao J.-X."/>
            <person name="Liu X.-J."/>
            <person name="Liu L.-J."/>
        </authorList>
    </citation>
    <scope>NUCLEOTIDE SEQUENCE [LARGE SCALE GENOMIC DNA]</scope>
    <source>
        <strain evidence="9 10">PLHSC7-2</strain>
    </source>
</reference>
<dbReference type="PANTHER" id="PTHR36842">
    <property type="entry name" value="PROTEIN TOLB HOMOLOG"/>
    <property type="match status" value="1"/>
</dbReference>
<keyword evidence="5 7" id="KW-0574">Periplasm</keyword>
<dbReference type="GO" id="GO:0051301">
    <property type="term" value="P:cell division"/>
    <property type="evidence" value="ECO:0007669"/>
    <property type="project" value="UniProtKB-UniRule"/>
</dbReference>
<dbReference type="InterPro" id="IPR011042">
    <property type="entry name" value="6-blade_b-propeller_TolB-like"/>
</dbReference>
<comment type="caution">
    <text evidence="9">The sequence shown here is derived from an EMBL/GenBank/DDBJ whole genome shotgun (WGS) entry which is preliminary data.</text>
</comment>
<proteinExistence type="inferred from homology"/>
<dbReference type="InterPro" id="IPR011659">
    <property type="entry name" value="WD40"/>
</dbReference>
<comment type="subunit">
    <text evidence="7">The Tol-Pal system is composed of five core proteins: the inner membrane proteins TolA, TolQ and TolR, the periplasmic protein TolB and the outer membrane protein Pal. They form a network linking the inner and outer membranes and the peptidoglycan layer.</text>
</comment>
<evidence type="ECO:0000256" key="7">
    <source>
        <dbReference type="HAMAP-Rule" id="MF_00671"/>
    </source>
</evidence>
<dbReference type="SUPFAM" id="SSF69304">
    <property type="entry name" value="Tricorn protease N-terminal domain"/>
    <property type="match status" value="1"/>
</dbReference>
<evidence type="ECO:0000256" key="2">
    <source>
        <dbReference type="ARBA" id="ARBA00009820"/>
    </source>
</evidence>
<evidence type="ECO:0000256" key="4">
    <source>
        <dbReference type="ARBA" id="ARBA00022729"/>
    </source>
</evidence>
<dbReference type="Gene3D" id="3.40.50.10070">
    <property type="entry name" value="TolB, N-terminal domain"/>
    <property type="match status" value="1"/>
</dbReference>
<comment type="similarity">
    <text evidence="2 7">Belongs to the TolB family.</text>
</comment>
<evidence type="ECO:0000256" key="6">
    <source>
        <dbReference type="ARBA" id="ARBA00023306"/>
    </source>
</evidence>
<dbReference type="PANTHER" id="PTHR36842:SF1">
    <property type="entry name" value="PROTEIN TOLB"/>
    <property type="match status" value="1"/>
</dbReference>
<dbReference type="AlphaFoldDB" id="A0A418YFW8"/>
<sequence precursor="true">MLKTKLFTLLSLWLMLAFNAQAKLEIVITEGVDSARPIAVLPFTYVGEGKAPQDMGKIVAADLKRTGQFKPLSTSKLPAKTFDSQNPDFTPWNALGVEAIVVGEVDGPTDGKYQVTFELIDVLSEQQSPAANHVLDKRRTKIKPVQVRQFAHRISDIVYEKLTGERGAFLTRLAYVAVDLNNPHPYQLRVSDYDGYDEKLVVRSQEPLMSPSWSPDGRKLAYVSFENNRSQIFIQDVYTQERIELTSFPAINGAPRWSPDGKKMAMVLSKDGQPEIYVMDIATRDVKRITNNRAIDTEPNWSPDGKSLIFSSERGGKPQIYQVNLATGVTKRMTWEGEMNLGGSFTPDGQSLVMVSRNQGQYRIARQELNSGYLDVLTKTSLDESPSVAPNGSMIIYSTVYQGKKGLALVSMDGRFKAKLPARSGDVRSPAWSPYLN</sequence>
<evidence type="ECO:0000313" key="9">
    <source>
        <dbReference type="EMBL" id="RJG48435.1"/>
    </source>
</evidence>
<keyword evidence="6 7" id="KW-0131">Cell cycle</keyword>
<keyword evidence="10" id="KW-1185">Reference proteome</keyword>
<evidence type="ECO:0000256" key="5">
    <source>
        <dbReference type="ARBA" id="ARBA00022764"/>
    </source>
</evidence>
<dbReference type="InterPro" id="IPR014167">
    <property type="entry name" value="Tol-Pal_TolB"/>
</dbReference>
<dbReference type="InterPro" id="IPR007195">
    <property type="entry name" value="TolB_N"/>
</dbReference>
<feature type="signal peptide" evidence="7">
    <location>
        <begin position="1"/>
        <end position="22"/>
    </location>
</feature>
<dbReference type="Gene3D" id="2.120.10.30">
    <property type="entry name" value="TolB, C-terminal domain"/>
    <property type="match status" value="1"/>
</dbReference>
<evidence type="ECO:0000256" key="3">
    <source>
        <dbReference type="ARBA" id="ARBA00022618"/>
    </source>
</evidence>
<accession>A0A418YFW8</accession>
<dbReference type="Pfam" id="PF04052">
    <property type="entry name" value="TolB_N"/>
    <property type="match status" value="1"/>
</dbReference>
<evidence type="ECO:0000256" key="1">
    <source>
        <dbReference type="ARBA" id="ARBA00004418"/>
    </source>
</evidence>
<reference evidence="9 10" key="1">
    <citation type="submission" date="2018-09" db="EMBL/GenBank/DDBJ databases">
        <authorList>
            <person name="Wang F."/>
        </authorList>
    </citation>
    <scope>NUCLEOTIDE SEQUENCE [LARGE SCALE GENOMIC DNA]</scope>
    <source>
        <strain evidence="9 10">PLHSC7-2</strain>
    </source>
</reference>
<dbReference type="HAMAP" id="MF_00671">
    <property type="entry name" value="TolB"/>
    <property type="match status" value="1"/>
</dbReference>